<accession>A0ABT4LPG9</accession>
<keyword evidence="1" id="KW-1133">Transmembrane helix</keyword>
<keyword evidence="1" id="KW-0812">Transmembrane</keyword>
<sequence length="211" mass="22674">MPFDKTRLSGLCLALFLGVTTVSSAWAHKIISAAYPDGNKIEGEIGFSNGDMAANVLVIVSDVEGNKLGEVTTDEEGFFTFVTTTRVDHHFRADLSAGHIASFVVTADELPETLEGEKSLENEIVTEGPGDTVNTGMAPVAASASVTAGTMMDEELFKSIVGKEVSKLRKELALFKEERRFQDILGGIGYILGIFGIASFLLGRRKPVKDQ</sequence>
<evidence type="ECO:0000256" key="1">
    <source>
        <dbReference type="SAM" id="Phobius"/>
    </source>
</evidence>
<name>A0ABT4LPG9_9PROT</name>
<keyword evidence="2" id="KW-0732">Signal</keyword>
<evidence type="ECO:0000313" key="3">
    <source>
        <dbReference type="EMBL" id="MCZ4283025.1"/>
    </source>
</evidence>
<feature type="chain" id="PRO_5046114685" evidence="2">
    <location>
        <begin position="28"/>
        <end position="211"/>
    </location>
</feature>
<keyword evidence="1" id="KW-0472">Membrane</keyword>
<comment type="caution">
    <text evidence="3">The sequence shown here is derived from an EMBL/GenBank/DDBJ whole genome shotgun (WGS) entry which is preliminary data.</text>
</comment>
<keyword evidence="4" id="KW-1185">Reference proteome</keyword>
<dbReference type="EMBL" id="JAPWGY010000015">
    <property type="protein sequence ID" value="MCZ4283025.1"/>
    <property type="molecule type" value="Genomic_DNA"/>
</dbReference>
<evidence type="ECO:0000313" key="4">
    <source>
        <dbReference type="Proteomes" id="UP001069802"/>
    </source>
</evidence>
<evidence type="ECO:0000256" key="2">
    <source>
        <dbReference type="SAM" id="SignalP"/>
    </source>
</evidence>
<feature type="signal peptide" evidence="2">
    <location>
        <begin position="1"/>
        <end position="27"/>
    </location>
</feature>
<protein>
    <submittedName>
        <fullName evidence="3">Cobalt ABC transporter permease</fullName>
    </submittedName>
</protein>
<organism evidence="3 4">
    <name type="scientific">Kiloniella laminariae</name>
    <dbReference type="NCBI Taxonomy" id="454162"/>
    <lineage>
        <taxon>Bacteria</taxon>
        <taxon>Pseudomonadati</taxon>
        <taxon>Pseudomonadota</taxon>
        <taxon>Alphaproteobacteria</taxon>
        <taxon>Rhodospirillales</taxon>
        <taxon>Kiloniellaceae</taxon>
        <taxon>Kiloniella</taxon>
    </lineage>
</organism>
<dbReference type="RefSeq" id="WP_269425145.1">
    <property type="nucleotide sequence ID" value="NZ_JAPWGY010000015.1"/>
</dbReference>
<proteinExistence type="predicted"/>
<reference evidence="3" key="1">
    <citation type="submission" date="2022-12" db="EMBL/GenBank/DDBJ databases">
        <title>Bacterial isolates from different developmental stages of Nematostella vectensis.</title>
        <authorList>
            <person name="Fraune S."/>
        </authorList>
    </citation>
    <scope>NUCLEOTIDE SEQUENCE</scope>
    <source>
        <strain evidence="3">G21630-S1</strain>
    </source>
</reference>
<feature type="transmembrane region" description="Helical" evidence="1">
    <location>
        <begin position="184"/>
        <end position="203"/>
    </location>
</feature>
<gene>
    <name evidence="3" type="ORF">O4H49_19735</name>
</gene>
<dbReference type="Proteomes" id="UP001069802">
    <property type="component" value="Unassembled WGS sequence"/>
</dbReference>